<reference evidence="4" key="3">
    <citation type="submission" date="2023-08" db="EMBL/GenBank/DDBJ databases">
        <authorList>
            <person name="Sun Q."/>
            <person name="Ohkuma M."/>
        </authorList>
    </citation>
    <scope>NUCLEOTIDE SEQUENCE</scope>
    <source>
        <strain evidence="4">JCM 4205</strain>
    </source>
</reference>
<feature type="compositionally biased region" description="Basic and acidic residues" evidence="1">
    <location>
        <begin position="379"/>
        <end position="394"/>
    </location>
</feature>
<dbReference type="InterPro" id="IPR001967">
    <property type="entry name" value="Peptidase_S11_N"/>
</dbReference>
<evidence type="ECO:0000313" key="6">
    <source>
        <dbReference type="Proteomes" id="UP000326029"/>
    </source>
</evidence>
<feature type="domain" description="Peptidase S11 D-alanyl-D-alanine carboxypeptidase A N-terminal" evidence="3">
    <location>
        <begin position="82"/>
        <end position="310"/>
    </location>
</feature>
<dbReference type="EMBL" id="CP023693">
    <property type="protein sequence ID" value="QEV31377.1"/>
    <property type="molecule type" value="Genomic_DNA"/>
</dbReference>
<feature type="compositionally biased region" description="Basic and acidic residues" evidence="1">
    <location>
        <begin position="408"/>
        <end position="418"/>
    </location>
</feature>
<dbReference type="Pfam" id="PF00768">
    <property type="entry name" value="Peptidase_S11"/>
    <property type="match status" value="1"/>
</dbReference>
<dbReference type="InterPro" id="IPR012338">
    <property type="entry name" value="Beta-lactam/transpept-like"/>
</dbReference>
<gene>
    <name evidence="5" type="ORF">CP977_03675</name>
    <name evidence="4" type="ORF">GCM10010497_28150</name>
</gene>
<dbReference type="RefSeq" id="WP_152369599.1">
    <property type="nucleotide sequence ID" value="NZ_BMSJ01000004.1"/>
</dbReference>
<dbReference type="AlphaFoldDB" id="A0AAV4KGV9"/>
<dbReference type="PANTHER" id="PTHR21581">
    <property type="entry name" value="D-ALANYL-D-ALANINE CARBOXYPEPTIDASE"/>
    <property type="match status" value="1"/>
</dbReference>
<feature type="compositionally biased region" description="Low complexity" evidence="1">
    <location>
        <begin position="433"/>
        <end position="442"/>
    </location>
</feature>
<feature type="compositionally biased region" description="Low complexity" evidence="1">
    <location>
        <begin position="354"/>
        <end position="378"/>
    </location>
</feature>
<feature type="signal peptide" evidence="2">
    <location>
        <begin position="1"/>
        <end position="25"/>
    </location>
</feature>
<dbReference type="SUPFAM" id="SSF56601">
    <property type="entry name" value="beta-lactamase/transpeptidase-like"/>
    <property type="match status" value="1"/>
</dbReference>
<sequence>MIVTSAVRHAAAGSAALLFVLPVPAAVASPAPTAPSVSSVSFGSPASALGEPTPPARGHVDPARLDRRGVQVQPLAGAPRLPSASALSWVVADASTGEVLAARDAHRKLPPASTLKALFALTALPHHDPSEQHTVADSELTGIGAGSSLVGIKEGYTYKVSDLWNGVFLSSGNDAVHVLAAMNGGWDAMARKMQEKARSLGANDTHVVSPDGYDAPGQVSSAYDLAVFGRAGLQDPAFTRYCSTRYADFPAGSWSYGIANTNRLLTGENGVERYPGLIGIKNGYTSNAGNTLVSAAKRDGRTLVVSVMNPQEGGGYAVYEEARSLLDWGFEAAEHVRPVGSLLPERAKAEADTRAVAAARDGRDGAAAAPRAEAAGAEPAKEARPGDAPAKDAPAKGTSAEGASENSGKPEKGEKDAPVRSAPASGSPEKDAAAPGASGPDGPARDAVAEGAPGTASLGKDASPAAAPSGASAGLPLGLIGAACAAALGLWGWRRRAGADTGDSVQE</sequence>
<accession>A0AAV4KGV9</accession>
<reference evidence="4 7" key="1">
    <citation type="journal article" date="2014" name="Int. J. Syst. Evol. Microbiol.">
        <title>Complete genome sequence of Corynebacterium casei LMG S-19264T (=DSM 44701T), isolated from a smear-ripened cheese.</title>
        <authorList>
            <consortium name="US DOE Joint Genome Institute (JGI-PGF)"/>
            <person name="Walter F."/>
            <person name="Albersmeier A."/>
            <person name="Kalinowski J."/>
            <person name="Ruckert C."/>
        </authorList>
    </citation>
    <scope>NUCLEOTIDE SEQUENCE [LARGE SCALE GENOMIC DNA]</scope>
    <source>
        <strain evidence="4 7">JCM 4205</strain>
    </source>
</reference>
<keyword evidence="2" id="KW-0732">Signal</keyword>
<name>A0AAV4KGV9_9ACTN</name>
<keyword evidence="5" id="KW-0645">Protease</keyword>
<evidence type="ECO:0000313" key="5">
    <source>
        <dbReference type="EMBL" id="QEV31377.1"/>
    </source>
</evidence>
<evidence type="ECO:0000256" key="1">
    <source>
        <dbReference type="SAM" id="MobiDB-lite"/>
    </source>
</evidence>
<evidence type="ECO:0000256" key="2">
    <source>
        <dbReference type="SAM" id="SignalP"/>
    </source>
</evidence>
<protein>
    <submittedName>
        <fullName evidence="5">D-alanyl-D-alanine carboxypeptidase</fullName>
    </submittedName>
</protein>
<dbReference type="Proteomes" id="UP000326029">
    <property type="component" value="Chromosome"/>
</dbReference>
<feature type="compositionally biased region" description="Low complexity" evidence="1">
    <location>
        <begin position="34"/>
        <end position="48"/>
    </location>
</feature>
<evidence type="ECO:0000313" key="4">
    <source>
        <dbReference type="EMBL" id="GGR24279.1"/>
    </source>
</evidence>
<dbReference type="Gene3D" id="3.40.710.10">
    <property type="entry name" value="DD-peptidase/beta-lactamase superfamily"/>
    <property type="match status" value="1"/>
</dbReference>
<keyword evidence="5" id="KW-0378">Hydrolase</keyword>
<evidence type="ECO:0000313" key="7">
    <source>
        <dbReference type="Proteomes" id="UP000642014"/>
    </source>
</evidence>
<dbReference type="PANTHER" id="PTHR21581:SF33">
    <property type="entry name" value="D-ALANYL-D-ALANINE CARBOXYPEPTIDASE DACB"/>
    <property type="match status" value="1"/>
</dbReference>
<proteinExistence type="predicted"/>
<evidence type="ECO:0000259" key="3">
    <source>
        <dbReference type="Pfam" id="PF00768"/>
    </source>
</evidence>
<dbReference type="Proteomes" id="UP000642014">
    <property type="component" value="Unassembled WGS sequence"/>
</dbReference>
<feature type="region of interest" description="Disordered" evidence="1">
    <location>
        <begin position="34"/>
        <end position="62"/>
    </location>
</feature>
<feature type="compositionally biased region" description="Low complexity" evidence="1">
    <location>
        <begin position="462"/>
        <end position="474"/>
    </location>
</feature>
<dbReference type="GO" id="GO:0009002">
    <property type="term" value="F:serine-type D-Ala-D-Ala carboxypeptidase activity"/>
    <property type="evidence" value="ECO:0007669"/>
    <property type="project" value="InterPro"/>
</dbReference>
<reference evidence="5 6" key="2">
    <citation type="submission" date="2017-09" db="EMBL/GenBank/DDBJ databases">
        <authorList>
            <person name="Lee N."/>
            <person name="Cho B.-K."/>
        </authorList>
    </citation>
    <scope>NUCLEOTIDE SEQUENCE [LARGE SCALE GENOMIC DNA]</scope>
    <source>
        <strain evidence="5 6">ATCC 19740</strain>
    </source>
</reference>
<feature type="region of interest" description="Disordered" evidence="1">
    <location>
        <begin position="353"/>
        <end position="474"/>
    </location>
</feature>
<dbReference type="GO" id="GO:0006508">
    <property type="term" value="P:proteolysis"/>
    <property type="evidence" value="ECO:0007669"/>
    <property type="project" value="InterPro"/>
</dbReference>
<keyword evidence="6" id="KW-1185">Reference proteome</keyword>
<keyword evidence="5" id="KW-0121">Carboxypeptidase</keyword>
<dbReference type="EMBL" id="BMSJ01000004">
    <property type="protein sequence ID" value="GGR24279.1"/>
    <property type="molecule type" value="Genomic_DNA"/>
</dbReference>
<organism evidence="4 7">
    <name type="scientific">Streptomyces cinereoruber</name>
    <dbReference type="NCBI Taxonomy" id="67260"/>
    <lineage>
        <taxon>Bacteria</taxon>
        <taxon>Bacillati</taxon>
        <taxon>Actinomycetota</taxon>
        <taxon>Actinomycetes</taxon>
        <taxon>Kitasatosporales</taxon>
        <taxon>Streptomycetaceae</taxon>
        <taxon>Streptomyces</taxon>
    </lineage>
</organism>
<feature type="chain" id="PRO_5044022545" evidence="2">
    <location>
        <begin position="26"/>
        <end position="507"/>
    </location>
</feature>